<keyword evidence="4" id="KW-1185">Reference proteome</keyword>
<evidence type="ECO:0000313" key="3">
    <source>
        <dbReference type="Proteomes" id="UP001212401"/>
    </source>
</evidence>
<comment type="caution">
    <text evidence="1">The sequence shown here is derived from an EMBL/GenBank/DDBJ whole genome shotgun (WGS) entry which is preliminary data.</text>
</comment>
<sequence length="52" mass="5865">MNQSLRGQFVKVPSKKISKVVNKTVDINPKSTMNELLENPKLVKTLQKLSLV</sequence>
<dbReference type="EMBL" id="JAKHMS010000007">
    <property type="protein sequence ID" value="MCZ3781350.1"/>
    <property type="molecule type" value="Genomic_DNA"/>
</dbReference>
<proteinExistence type="predicted"/>
<evidence type="ECO:0000313" key="4">
    <source>
        <dbReference type="Proteomes" id="UP001527392"/>
    </source>
</evidence>
<evidence type="ECO:0000313" key="2">
    <source>
        <dbReference type="EMBL" id="MCZ3781350.1"/>
    </source>
</evidence>
<reference evidence="1 4" key="1">
    <citation type="submission" date="2022-01" db="EMBL/GenBank/DDBJ databases">
        <title>VMRC isolate genome collection.</title>
        <authorList>
            <person name="France M."/>
            <person name="Rutt L."/>
            <person name="Humphrys M."/>
            <person name="Ravel J."/>
        </authorList>
    </citation>
    <scope>NUCLEOTIDE SEQUENCE</scope>
    <source>
        <strain evidence="2 4">C0030B4</strain>
        <strain evidence="1">C0048A1</strain>
    </source>
</reference>
<evidence type="ECO:0000313" key="1">
    <source>
        <dbReference type="EMBL" id="MCZ3668000.1"/>
    </source>
</evidence>
<dbReference type="RefSeq" id="WP_180959989.1">
    <property type="nucleotide sequence ID" value="NZ_JAKHMK010000006.1"/>
</dbReference>
<dbReference type="Proteomes" id="UP001212401">
    <property type="component" value="Unassembled WGS sequence"/>
</dbReference>
<name>A0AAW5WUL6_9LACO</name>
<accession>A0AAW5WUL6</accession>
<gene>
    <name evidence="2" type="ORF">L2504_04230</name>
    <name evidence="1" type="ORF">L2724_06865</name>
</gene>
<protein>
    <submittedName>
        <fullName evidence="1">Uncharacterized protein</fullName>
    </submittedName>
</protein>
<organism evidence="1 3">
    <name type="scientific">Limosilactobacillus vaginalis</name>
    <dbReference type="NCBI Taxonomy" id="1633"/>
    <lineage>
        <taxon>Bacteria</taxon>
        <taxon>Bacillati</taxon>
        <taxon>Bacillota</taxon>
        <taxon>Bacilli</taxon>
        <taxon>Lactobacillales</taxon>
        <taxon>Lactobacillaceae</taxon>
        <taxon>Limosilactobacillus</taxon>
    </lineage>
</organism>
<dbReference type="Proteomes" id="UP001527392">
    <property type="component" value="Unassembled WGS sequence"/>
</dbReference>
<dbReference type="EMBL" id="JAKHPH010000018">
    <property type="protein sequence ID" value="MCZ3668000.1"/>
    <property type="molecule type" value="Genomic_DNA"/>
</dbReference>
<dbReference type="AlphaFoldDB" id="A0AAW5WUL6"/>